<dbReference type="OMA" id="IGRTHND"/>
<dbReference type="InParanoid" id="A8NC42"/>
<evidence type="ECO:0000313" key="2">
    <source>
        <dbReference type="EMBL" id="EAU89420.2"/>
    </source>
</evidence>
<dbReference type="OrthoDB" id="2998779at2759"/>
<feature type="region of interest" description="Disordered" evidence="1">
    <location>
        <begin position="298"/>
        <end position="321"/>
    </location>
</feature>
<dbReference type="AlphaFoldDB" id="A8NC42"/>
<organism evidence="2 3">
    <name type="scientific">Coprinopsis cinerea (strain Okayama-7 / 130 / ATCC MYA-4618 / FGSC 9003)</name>
    <name type="common">Inky cap fungus</name>
    <name type="synonym">Hormographiella aspergillata</name>
    <dbReference type="NCBI Taxonomy" id="240176"/>
    <lineage>
        <taxon>Eukaryota</taxon>
        <taxon>Fungi</taxon>
        <taxon>Dikarya</taxon>
        <taxon>Basidiomycota</taxon>
        <taxon>Agaricomycotina</taxon>
        <taxon>Agaricomycetes</taxon>
        <taxon>Agaricomycetidae</taxon>
        <taxon>Agaricales</taxon>
        <taxon>Agaricineae</taxon>
        <taxon>Psathyrellaceae</taxon>
        <taxon>Coprinopsis</taxon>
    </lineage>
</organism>
<reference evidence="2 3" key="1">
    <citation type="journal article" date="2010" name="Proc. Natl. Acad. Sci. U.S.A.">
        <title>Insights into evolution of multicellular fungi from the assembled chromosomes of the mushroom Coprinopsis cinerea (Coprinus cinereus).</title>
        <authorList>
            <person name="Stajich J.E."/>
            <person name="Wilke S.K."/>
            <person name="Ahren D."/>
            <person name="Au C.H."/>
            <person name="Birren B.W."/>
            <person name="Borodovsky M."/>
            <person name="Burns C."/>
            <person name="Canback B."/>
            <person name="Casselton L.A."/>
            <person name="Cheng C.K."/>
            <person name="Deng J."/>
            <person name="Dietrich F.S."/>
            <person name="Fargo D.C."/>
            <person name="Farman M.L."/>
            <person name="Gathman A.C."/>
            <person name="Goldberg J."/>
            <person name="Guigo R."/>
            <person name="Hoegger P.J."/>
            <person name="Hooker J.B."/>
            <person name="Huggins A."/>
            <person name="James T.Y."/>
            <person name="Kamada T."/>
            <person name="Kilaru S."/>
            <person name="Kodira C."/>
            <person name="Kues U."/>
            <person name="Kupfer D."/>
            <person name="Kwan H.S."/>
            <person name="Lomsadze A."/>
            <person name="Li W."/>
            <person name="Lilly W.W."/>
            <person name="Ma L.J."/>
            <person name="Mackey A.J."/>
            <person name="Manning G."/>
            <person name="Martin F."/>
            <person name="Muraguchi H."/>
            <person name="Natvig D.O."/>
            <person name="Palmerini H."/>
            <person name="Ramesh M.A."/>
            <person name="Rehmeyer C.J."/>
            <person name="Roe B.A."/>
            <person name="Shenoy N."/>
            <person name="Stanke M."/>
            <person name="Ter-Hovhannisyan V."/>
            <person name="Tunlid A."/>
            <person name="Velagapudi R."/>
            <person name="Vision T.J."/>
            <person name="Zeng Q."/>
            <person name="Zolan M.E."/>
            <person name="Pukkila P.J."/>
        </authorList>
    </citation>
    <scope>NUCLEOTIDE SEQUENCE [LARGE SCALE GENOMIC DNA]</scope>
    <source>
        <strain evidence="3">Okayama-7 / 130 / ATCC MYA-4618 / FGSC 9003</strain>
    </source>
</reference>
<dbReference type="HOGENOM" id="CLU_866035_0_0_1"/>
<proteinExistence type="predicted"/>
<dbReference type="EMBL" id="AACS02000009">
    <property type="protein sequence ID" value="EAU89420.2"/>
    <property type="molecule type" value="Genomic_DNA"/>
</dbReference>
<accession>A8NC42</accession>
<dbReference type="Proteomes" id="UP000001861">
    <property type="component" value="Unassembled WGS sequence"/>
</dbReference>
<protein>
    <submittedName>
        <fullName evidence="2">Uncharacterized protein</fullName>
    </submittedName>
</protein>
<evidence type="ECO:0000313" key="3">
    <source>
        <dbReference type="Proteomes" id="UP000001861"/>
    </source>
</evidence>
<keyword evidence="3" id="KW-1185">Reference proteome</keyword>
<evidence type="ECO:0000256" key="1">
    <source>
        <dbReference type="SAM" id="MobiDB-lite"/>
    </source>
</evidence>
<dbReference type="eggNOG" id="ENOG502SVG1">
    <property type="taxonomic scope" value="Eukaryota"/>
</dbReference>
<dbReference type="GeneID" id="6008871"/>
<dbReference type="KEGG" id="cci:CC1G_07646"/>
<dbReference type="VEuPathDB" id="FungiDB:CC1G_07646"/>
<gene>
    <name evidence="2" type="ORF">CC1G_07646</name>
</gene>
<sequence length="321" mass="36774">MLPTELVRKDELADSTTLLSLSNATQDWLLPFHYHSVSFARSKQLELFHRIHDVPDARVSRRFELVRNLYIGPRPGHHVESDLHYHGGDAWPLTILFQLFQKWTRLETLILVNLPQSDWVRLENAIPASLRHLTMGPVHGPFIPSDLRNRPPIESFTSIATFMRLEEIQDVVNYPTLKTFRRLISNHDFTVSVMAPSELTALTLPSSLETFDVIIVGKEATSSLESTREEIAQRLLQSLDDSRVQVRSIDVHDPHFQGRSEDTAFQDQALVVEHLWRIPLAEFLGNRDRYFSLLDETPRQPKVEETPSTPLSDPTPGSVIH</sequence>
<name>A8NC42_COPC7</name>
<dbReference type="RefSeq" id="XP_001832386.2">
    <property type="nucleotide sequence ID" value="XM_001832334.2"/>
</dbReference>
<comment type="caution">
    <text evidence="2">The sequence shown here is derived from an EMBL/GenBank/DDBJ whole genome shotgun (WGS) entry which is preliminary data.</text>
</comment>